<dbReference type="PROSITE" id="PS51318">
    <property type="entry name" value="TAT"/>
    <property type="match status" value="1"/>
</dbReference>
<protein>
    <recommendedName>
        <fullName evidence="4">Tat (Twin-arginine translocation) pathway signal sequence</fullName>
    </recommendedName>
</protein>
<proteinExistence type="predicted"/>
<comment type="caution">
    <text evidence="2">The sequence shown here is derived from an EMBL/GenBank/DDBJ whole genome shotgun (WGS) entry which is preliminary data.</text>
</comment>
<dbReference type="Proteomes" id="UP000036890">
    <property type="component" value="Unassembled WGS sequence"/>
</dbReference>
<evidence type="ECO:0000313" key="3">
    <source>
        <dbReference type="Proteomes" id="UP000036890"/>
    </source>
</evidence>
<accession>A0A0L8ACY7</accession>
<dbReference type="OrthoDB" id="9814791at2"/>
<sequence length="346" mass="39004">MDRRQFLATLAAAAASTALPSGWALASHSEDWTWLQGNWRVRHQRLKERLVGDTRWESFTGSSAVWLTLGGLGTIDDNVMALPSGPYRGLGVRAFDPVSSTWSIWWIDGRNPAHIEAPVRGGFEGDAGSFRGTDRIDGRPIDVWFRWHDIHGEEPWWEQAFSDDAGAHWEVNWRNWFRRTAAAPSPLPKLPDAPGDFDFLVGHWNVRHRRLRARLAGSDAWDAFNGTLHNWPVLGGFGNVGDNLMDVPGAPLRGMGIRAWNAAEQHWLSWWLDGREPTRIGAPLRGGFQAGVGRFFGEDQHDGRSIQTRVIWSRITPRSARWEQAASADGGRSWETNWVSDFERQA</sequence>
<dbReference type="InterPro" id="IPR006311">
    <property type="entry name" value="TAT_signal"/>
</dbReference>
<dbReference type="RefSeq" id="WP_010485551.1">
    <property type="nucleotide sequence ID" value="NZ_AJLO02000015.1"/>
</dbReference>
<keyword evidence="1" id="KW-0732">Signal</keyword>
<dbReference type="EMBL" id="AJLO02000015">
    <property type="protein sequence ID" value="KOF00161.1"/>
    <property type="molecule type" value="Genomic_DNA"/>
</dbReference>
<gene>
    <name evidence="2" type="ORF">W7K_07400</name>
</gene>
<feature type="signal peptide" evidence="1">
    <location>
        <begin position="1"/>
        <end position="26"/>
    </location>
</feature>
<feature type="chain" id="PRO_5005580233" description="Tat (Twin-arginine translocation) pathway signal sequence" evidence="1">
    <location>
        <begin position="27"/>
        <end position="346"/>
    </location>
</feature>
<reference evidence="2 3" key="1">
    <citation type="journal article" date="2012" name="J. Bacteriol.">
        <title>Genome sequence of a novel nicotine-degrading strain, Pseudomonas geniculata N1.</title>
        <authorList>
            <person name="Tang H."/>
            <person name="Yu H."/>
            <person name="Tai C."/>
            <person name="Huang K."/>
            <person name="Liu Y."/>
            <person name="Wang L."/>
            <person name="Yao Y."/>
            <person name="Wu G."/>
            <person name="Xu P."/>
        </authorList>
    </citation>
    <scope>NUCLEOTIDE SEQUENCE [LARGE SCALE GENOMIC DNA]</scope>
    <source>
        <strain evidence="2 3">N1</strain>
    </source>
</reference>
<evidence type="ECO:0000256" key="1">
    <source>
        <dbReference type="SAM" id="SignalP"/>
    </source>
</evidence>
<evidence type="ECO:0008006" key="4">
    <source>
        <dbReference type="Google" id="ProtNLM"/>
    </source>
</evidence>
<dbReference type="AlphaFoldDB" id="A0A0L8ACY7"/>
<name>A0A0L8ACY7_9GAMM</name>
<evidence type="ECO:0000313" key="2">
    <source>
        <dbReference type="EMBL" id="KOF00161.1"/>
    </source>
</evidence>
<organism evidence="2 3">
    <name type="scientific">Stenotrophomonas geniculata N1</name>
    <dbReference type="NCBI Taxonomy" id="1167641"/>
    <lineage>
        <taxon>Bacteria</taxon>
        <taxon>Pseudomonadati</taxon>
        <taxon>Pseudomonadota</taxon>
        <taxon>Gammaproteobacteria</taxon>
        <taxon>Lysobacterales</taxon>
        <taxon>Lysobacteraceae</taxon>
        <taxon>Stenotrophomonas</taxon>
    </lineage>
</organism>